<comment type="subcellular location">
    <subcellularLocation>
        <location evidence="2">Secreted</location>
    </subcellularLocation>
</comment>
<keyword evidence="5" id="KW-0121">Carboxypeptidase</keyword>
<evidence type="ECO:0000256" key="1">
    <source>
        <dbReference type="ARBA" id="ARBA00001947"/>
    </source>
</evidence>
<dbReference type="GO" id="GO:0006508">
    <property type="term" value="P:proteolysis"/>
    <property type="evidence" value="ECO:0007669"/>
    <property type="project" value="UniProtKB-KW"/>
</dbReference>
<comment type="function">
    <text evidence="12">Involved in the digestion of the blood meal.</text>
</comment>
<organism evidence="15 16">
    <name type="scientific">Ladona fulva</name>
    <name type="common">Scarce chaser dragonfly</name>
    <name type="synonym">Libellula fulva</name>
    <dbReference type="NCBI Taxonomy" id="123851"/>
    <lineage>
        <taxon>Eukaryota</taxon>
        <taxon>Metazoa</taxon>
        <taxon>Ecdysozoa</taxon>
        <taxon>Arthropoda</taxon>
        <taxon>Hexapoda</taxon>
        <taxon>Insecta</taxon>
        <taxon>Pterygota</taxon>
        <taxon>Palaeoptera</taxon>
        <taxon>Odonata</taxon>
        <taxon>Epiprocta</taxon>
        <taxon>Anisoptera</taxon>
        <taxon>Libelluloidea</taxon>
        <taxon>Libellulidae</taxon>
        <taxon>Ladona</taxon>
    </lineage>
</organism>
<evidence type="ECO:0000256" key="5">
    <source>
        <dbReference type="ARBA" id="ARBA00022645"/>
    </source>
</evidence>
<evidence type="ECO:0000256" key="13">
    <source>
        <dbReference type="PROSITE-ProRule" id="PRU01379"/>
    </source>
</evidence>
<dbReference type="Proteomes" id="UP000792457">
    <property type="component" value="Unassembled WGS sequence"/>
</dbReference>
<gene>
    <name evidence="15" type="ORF">J437_LFUL016443</name>
</gene>
<dbReference type="PRINTS" id="PR00765">
    <property type="entry name" value="CRBOXYPTASEA"/>
</dbReference>
<evidence type="ECO:0000256" key="7">
    <source>
        <dbReference type="ARBA" id="ARBA00022723"/>
    </source>
</evidence>
<evidence type="ECO:0000256" key="10">
    <source>
        <dbReference type="ARBA" id="ARBA00023049"/>
    </source>
</evidence>
<evidence type="ECO:0000256" key="11">
    <source>
        <dbReference type="ARBA" id="ARBA00023157"/>
    </source>
</evidence>
<comment type="caution">
    <text evidence="15">The sequence shown here is derived from an EMBL/GenBank/DDBJ whole genome shotgun (WGS) entry which is preliminary data.</text>
</comment>
<proteinExistence type="inferred from homology"/>
<reference evidence="15" key="1">
    <citation type="submission" date="2013-04" db="EMBL/GenBank/DDBJ databases">
        <authorList>
            <person name="Qu J."/>
            <person name="Murali S.C."/>
            <person name="Bandaranaike D."/>
            <person name="Bellair M."/>
            <person name="Blankenburg K."/>
            <person name="Chao H."/>
            <person name="Dinh H."/>
            <person name="Doddapaneni H."/>
            <person name="Downs B."/>
            <person name="Dugan-Rocha S."/>
            <person name="Elkadiri S."/>
            <person name="Gnanaolivu R.D."/>
            <person name="Hernandez B."/>
            <person name="Javaid M."/>
            <person name="Jayaseelan J.C."/>
            <person name="Lee S."/>
            <person name="Li M."/>
            <person name="Ming W."/>
            <person name="Munidasa M."/>
            <person name="Muniz J."/>
            <person name="Nguyen L."/>
            <person name="Ongeri F."/>
            <person name="Osuji N."/>
            <person name="Pu L.-L."/>
            <person name="Puazo M."/>
            <person name="Qu C."/>
            <person name="Quiroz J."/>
            <person name="Raj R."/>
            <person name="Weissenberger G."/>
            <person name="Xin Y."/>
            <person name="Zou X."/>
            <person name="Han Y."/>
            <person name="Richards S."/>
            <person name="Worley K."/>
            <person name="Muzny D."/>
            <person name="Gibbs R."/>
        </authorList>
    </citation>
    <scope>NUCLEOTIDE SEQUENCE</scope>
    <source>
        <strain evidence="15">Sampled in the wild</strain>
    </source>
</reference>
<dbReference type="PANTHER" id="PTHR11705:SF91">
    <property type="entry name" value="FI01817P-RELATED"/>
    <property type="match status" value="1"/>
</dbReference>
<feature type="domain" description="Peptidase M14" evidence="14">
    <location>
        <begin position="16"/>
        <end position="313"/>
    </location>
</feature>
<dbReference type="Pfam" id="PF00246">
    <property type="entry name" value="Peptidase_M14"/>
    <property type="match status" value="1"/>
</dbReference>
<evidence type="ECO:0000256" key="9">
    <source>
        <dbReference type="ARBA" id="ARBA00022833"/>
    </source>
</evidence>
<dbReference type="SMART" id="SM00631">
    <property type="entry name" value="Zn_pept"/>
    <property type="match status" value="1"/>
</dbReference>
<accession>A0A8K0PAW2</accession>
<keyword evidence="9" id="KW-0862">Zinc</keyword>
<evidence type="ECO:0000256" key="12">
    <source>
        <dbReference type="ARBA" id="ARBA00057299"/>
    </source>
</evidence>
<keyword evidence="6" id="KW-0645">Protease</keyword>
<keyword evidence="16" id="KW-1185">Reference proteome</keyword>
<feature type="active site" description="Proton donor/acceptor" evidence="13">
    <location>
        <position position="279"/>
    </location>
</feature>
<dbReference type="SUPFAM" id="SSF53187">
    <property type="entry name" value="Zn-dependent exopeptidases"/>
    <property type="match status" value="1"/>
</dbReference>
<dbReference type="CDD" id="cd03860">
    <property type="entry name" value="M14_CP_A-B_like"/>
    <property type="match status" value="1"/>
</dbReference>
<name>A0A8K0PAW2_LADFU</name>
<comment type="cofactor">
    <cofactor evidence="1">
        <name>Zn(2+)</name>
        <dbReference type="ChEBI" id="CHEBI:29105"/>
    </cofactor>
</comment>
<evidence type="ECO:0000256" key="8">
    <source>
        <dbReference type="ARBA" id="ARBA00022801"/>
    </source>
</evidence>
<keyword evidence="10" id="KW-0482">Metalloprotease</keyword>
<dbReference type="EMBL" id="KZ309315">
    <property type="protein sequence ID" value="KAG8238263.1"/>
    <property type="molecule type" value="Genomic_DNA"/>
</dbReference>
<evidence type="ECO:0000256" key="4">
    <source>
        <dbReference type="ARBA" id="ARBA00022525"/>
    </source>
</evidence>
<keyword evidence="7" id="KW-0479">Metal-binding</keyword>
<dbReference type="GO" id="GO:0005615">
    <property type="term" value="C:extracellular space"/>
    <property type="evidence" value="ECO:0007669"/>
    <property type="project" value="TreeGrafter"/>
</dbReference>
<evidence type="ECO:0000256" key="2">
    <source>
        <dbReference type="ARBA" id="ARBA00004613"/>
    </source>
</evidence>
<keyword evidence="4" id="KW-0964">Secreted</keyword>
<feature type="non-terminal residue" evidence="15">
    <location>
        <position position="313"/>
    </location>
</feature>
<evidence type="ECO:0000256" key="6">
    <source>
        <dbReference type="ARBA" id="ARBA00022670"/>
    </source>
</evidence>
<dbReference type="AlphaFoldDB" id="A0A8K0PAW2"/>
<dbReference type="FunFam" id="3.40.630.10:FF:000040">
    <property type="entry name" value="zinc carboxypeptidase"/>
    <property type="match status" value="1"/>
</dbReference>
<keyword evidence="11" id="KW-1015">Disulfide bond</keyword>
<protein>
    <recommendedName>
        <fullName evidence="14">Peptidase M14 domain-containing protein</fullName>
    </recommendedName>
</protein>
<keyword evidence="8" id="KW-0378">Hydrolase</keyword>
<dbReference type="Gene3D" id="3.40.630.10">
    <property type="entry name" value="Zn peptidases"/>
    <property type="match status" value="1"/>
</dbReference>
<evidence type="ECO:0000313" key="16">
    <source>
        <dbReference type="Proteomes" id="UP000792457"/>
    </source>
</evidence>
<dbReference type="PANTHER" id="PTHR11705">
    <property type="entry name" value="PROTEASE FAMILY M14 CARBOXYPEPTIDASE A,B"/>
    <property type="match status" value="1"/>
</dbReference>
<reference evidence="15" key="2">
    <citation type="submission" date="2017-10" db="EMBL/GenBank/DDBJ databases">
        <title>Ladona fulva Genome sequencing and assembly.</title>
        <authorList>
            <person name="Murali S."/>
            <person name="Richards S."/>
            <person name="Bandaranaike D."/>
            <person name="Bellair M."/>
            <person name="Blankenburg K."/>
            <person name="Chao H."/>
            <person name="Dinh H."/>
            <person name="Doddapaneni H."/>
            <person name="Dugan-Rocha S."/>
            <person name="Elkadiri S."/>
            <person name="Gnanaolivu R."/>
            <person name="Hernandez B."/>
            <person name="Skinner E."/>
            <person name="Javaid M."/>
            <person name="Lee S."/>
            <person name="Li M."/>
            <person name="Ming W."/>
            <person name="Munidasa M."/>
            <person name="Muniz J."/>
            <person name="Nguyen L."/>
            <person name="Hughes D."/>
            <person name="Osuji N."/>
            <person name="Pu L.-L."/>
            <person name="Puazo M."/>
            <person name="Qu C."/>
            <person name="Quiroz J."/>
            <person name="Raj R."/>
            <person name="Weissenberger G."/>
            <person name="Xin Y."/>
            <person name="Zou X."/>
            <person name="Han Y."/>
            <person name="Worley K."/>
            <person name="Muzny D."/>
            <person name="Gibbs R."/>
        </authorList>
    </citation>
    <scope>NUCLEOTIDE SEQUENCE</scope>
    <source>
        <strain evidence="15">Sampled in the wild</strain>
    </source>
</reference>
<dbReference type="GO" id="GO:0008270">
    <property type="term" value="F:zinc ion binding"/>
    <property type="evidence" value="ECO:0007669"/>
    <property type="project" value="InterPro"/>
</dbReference>
<evidence type="ECO:0000313" key="15">
    <source>
        <dbReference type="EMBL" id="KAG8238263.1"/>
    </source>
</evidence>
<evidence type="ECO:0000256" key="3">
    <source>
        <dbReference type="ARBA" id="ARBA00005988"/>
    </source>
</evidence>
<dbReference type="InterPro" id="IPR000834">
    <property type="entry name" value="Peptidase_M14"/>
</dbReference>
<comment type="similarity">
    <text evidence="3 13">Belongs to the peptidase M14 family.</text>
</comment>
<dbReference type="OrthoDB" id="3626597at2759"/>
<dbReference type="GO" id="GO:0004181">
    <property type="term" value="F:metallocarboxypeptidase activity"/>
    <property type="evidence" value="ECO:0007669"/>
    <property type="project" value="InterPro"/>
</dbReference>
<dbReference type="PROSITE" id="PS52035">
    <property type="entry name" value="PEPTIDASE_M14"/>
    <property type="match status" value="1"/>
</dbReference>
<sequence>MPSCKIFVGHRMTWQSYHQMSDMHGYLDYLAQTYPQMCSVITIGQSIEGRALKVLKFSPSGGQGRGAIWIDGGIHAREWISPAAVSYIIQELVENPEVHFKGREETIKKMDWYFLPISNPDGYEHSHMRDRLWRKNRADSHKGSCAGTDLNRNFGYRWGGAGSSQDPCREIFAGRSAFSEPESAAISNFVKSKTPNIKAYVTFHSYGQYILYPWGYDRKVPPDYRDLDQVARKMAAAIRSVGGPSYTVGSAATTLYPASGGSDDWAKGSARIKYTYTIELRDTGRYGFILPADYIKPVGREALAAVLTTIMSG</sequence>
<evidence type="ECO:0000259" key="14">
    <source>
        <dbReference type="PROSITE" id="PS52035"/>
    </source>
</evidence>